<name>A0A1Z4GBA0_9CYAN</name>
<dbReference type="AlphaFoldDB" id="A0A1Z4GBA0"/>
<evidence type="ECO:0000313" key="1">
    <source>
        <dbReference type="EMBL" id="BAY14791.1"/>
    </source>
</evidence>
<organism evidence="1 2">
    <name type="scientific">Anabaenopsis circularis NIES-21</name>
    <dbReference type="NCBI Taxonomy" id="1085406"/>
    <lineage>
        <taxon>Bacteria</taxon>
        <taxon>Bacillati</taxon>
        <taxon>Cyanobacteriota</taxon>
        <taxon>Cyanophyceae</taxon>
        <taxon>Nostocales</taxon>
        <taxon>Nodulariaceae</taxon>
        <taxon>Anabaenopsis</taxon>
    </lineage>
</organism>
<sequence>MILGYGRSVYHLIFDNSPSEELRRAIYQIDMDFDYVEQGYGDWSVIQQDYEQLIATSYDYQQWTDGKIQ</sequence>
<gene>
    <name evidence="1" type="ORF">NIES21_05750</name>
</gene>
<keyword evidence="2" id="KW-1185">Reference proteome</keyword>
<accession>A0A1Z4GBA0</accession>
<protein>
    <submittedName>
        <fullName evidence="1">Uncharacterized protein</fullName>
    </submittedName>
</protein>
<proteinExistence type="predicted"/>
<evidence type="ECO:0000313" key="2">
    <source>
        <dbReference type="Proteomes" id="UP000218287"/>
    </source>
</evidence>
<dbReference type="Proteomes" id="UP000218287">
    <property type="component" value="Chromosome"/>
</dbReference>
<dbReference type="EMBL" id="AP018174">
    <property type="protein sequence ID" value="BAY14791.1"/>
    <property type="molecule type" value="Genomic_DNA"/>
</dbReference>
<reference evidence="1 2" key="1">
    <citation type="submission" date="2017-06" db="EMBL/GenBank/DDBJ databases">
        <title>Genome sequencing of cyanobaciteial culture collection at National Institute for Environmental Studies (NIES).</title>
        <authorList>
            <person name="Hirose Y."/>
            <person name="Shimura Y."/>
            <person name="Fujisawa T."/>
            <person name="Nakamura Y."/>
            <person name="Kawachi M."/>
        </authorList>
    </citation>
    <scope>NUCLEOTIDE SEQUENCE [LARGE SCALE GENOMIC DNA]</scope>
    <source>
        <strain evidence="1 2">NIES-21</strain>
    </source>
</reference>